<evidence type="ECO:0000256" key="3">
    <source>
        <dbReference type="ARBA" id="ARBA00023163"/>
    </source>
</evidence>
<dbReference type="Pfam" id="PF07702">
    <property type="entry name" value="UTRA"/>
    <property type="match status" value="1"/>
</dbReference>
<dbReference type="PANTHER" id="PTHR44846:SF16">
    <property type="entry name" value="TRANSCRIPTIONAL REGULATOR PHNF-RELATED"/>
    <property type="match status" value="1"/>
</dbReference>
<dbReference type="CDD" id="cd07377">
    <property type="entry name" value="WHTH_GntR"/>
    <property type="match status" value="1"/>
</dbReference>
<name>A0ABT2Z387_9RHOB</name>
<evidence type="ECO:0000313" key="5">
    <source>
        <dbReference type="EMBL" id="MCV2865550.1"/>
    </source>
</evidence>
<organism evidence="5 6">
    <name type="scientific">Albidovulum sediminicola</name>
    <dbReference type="NCBI Taxonomy" id="2984331"/>
    <lineage>
        <taxon>Bacteria</taxon>
        <taxon>Pseudomonadati</taxon>
        <taxon>Pseudomonadota</taxon>
        <taxon>Alphaproteobacteria</taxon>
        <taxon>Rhodobacterales</taxon>
        <taxon>Paracoccaceae</taxon>
        <taxon>Albidovulum</taxon>
    </lineage>
</organism>
<dbReference type="Pfam" id="PF00392">
    <property type="entry name" value="GntR"/>
    <property type="match status" value="1"/>
</dbReference>
<dbReference type="SMART" id="SM00345">
    <property type="entry name" value="HTH_GNTR"/>
    <property type="match status" value="1"/>
</dbReference>
<comment type="caution">
    <text evidence="5">The sequence shown here is derived from an EMBL/GenBank/DDBJ whole genome shotgun (WGS) entry which is preliminary data.</text>
</comment>
<feature type="domain" description="HTH gntR-type" evidence="4">
    <location>
        <begin position="14"/>
        <end position="82"/>
    </location>
</feature>
<dbReference type="InterPro" id="IPR011663">
    <property type="entry name" value="UTRA"/>
</dbReference>
<evidence type="ECO:0000256" key="1">
    <source>
        <dbReference type="ARBA" id="ARBA00023015"/>
    </source>
</evidence>
<sequence length="241" mass="27085">MPADQTPDPSGGDKISFRDVKAEIRRRIERRIWGPGDLVPGEIDLAEDFGCARATVNRAMRELTEEGLLERKRKAGTRVRAMPLRQARFEIPLVRAEITAMGAAYHYALLSTQTVPAPDWLRDRLGLRAGARALHLRCLHSADGRPYQFEDRWINLQALPQAETADFALQGPNEWLVQAVPYSEVEISFLAAAATVDVAAALGIEPGEPTFTAERTTWWQSRAITHVRLSFARGYRMTTRY</sequence>
<keyword evidence="6" id="KW-1185">Reference proteome</keyword>
<dbReference type="PRINTS" id="PR00035">
    <property type="entry name" value="HTHGNTR"/>
</dbReference>
<dbReference type="PROSITE" id="PS50949">
    <property type="entry name" value="HTH_GNTR"/>
    <property type="match status" value="1"/>
</dbReference>
<keyword evidence="1" id="KW-0805">Transcription regulation</keyword>
<keyword evidence="2" id="KW-0238">DNA-binding</keyword>
<dbReference type="InterPro" id="IPR028978">
    <property type="entry name" value="Chorismate_lyase_/UTRA_dom_sf"/>
</dbReference>
<dbReference type="SUPFAM" id="SSF46785">
    <property type="entry name" value="Winged helix' DNA-binding domain"/>
    <property type="match status" value="1"/>
</dbReference>
<keyword evidence="3" id="KW-0804">Transcription</keyword>
<protein>
    <submittedName>
        <fullName evidence="5">GntR family transcriptional regulator</fullName>
    </submittedName>
</protein>
<dbReference type="Gene3D" id="3.40.1410.10">
    <property type="entry name" value="Chorismate lyase-like"/>
    <property type="match status" value="1"/>
</dbReference>
<reference evidence="5 6" key="1">
    <citation type="submission" date="2022-10" db="EMBL/GenBank/DDBJ databases">
        <title>Defluviimonas sp. nov., isolated from ocean surface water.</title>
        <authorList>
            <person name="He W."/>
            <person name="Wang L."/>
            <person name="Zhang D.-F."/>
        </authorList>
    </citation>
    <scope>NUCLEOTIDE SEQUENCE [LARGE SCALE GENOMIC DNA]</scope>
    <source>
        <strain evidence="5 6">WL0075</strain>
    </source>
</reference>
<evidence type="ECO:0000256" key="2">
    <source>
        <dbReference type="ARBA" id="ARBA00023125"/>
    </source>
</evidence>
<dbReference type="SMART" id="SM00866">
    <property type="entry name" value="UTRA"/>
    <property type="match status" value="1"/>
</dbReference>
<dbReference type="PANTHER" id="PTHR44846">
    <property type="entry name" value="MANNOSYL-D-GLYCERATE TRANSPORT/METABOLISM SYSTEM REPRESSOR MNGR-RELATED"/>
    <property type="match status" value="1"/>
</dbReference>
<dbReference type="Gene3D" id="1.10.10.10">
    <property type="entry name" value="Winged helix-like DNA-binding domain superfamily/Winged helix DNA-binding domain"/>
    <property type="match status" value="1"/>
</dbReference>
<dbReference type="Proteomes" id="UP001652503">
    <property type="component" value="Unassembled WGS sequence"/>
</dbReference>
<accession>A0ABT2Z387</accession>
<dbReference type="InterPro" id="IPR050679">
    <property type="entry name" value="Bact_HTH_transcr_reg"/>
</dbReference>
<dbReference type="EMBL" id="JAOWLA010000011">
    <property type="protein sequence ID" value="MCV2865550.1"/>
    <property type="molecule type" value="Genomic_DNA"/>
</dbReference>
<dbReference type="InterPro" id="IPR036388">
    <property type="entry name" value="WH-like_DNA-bd_sf"/>
</dbReference>
<dbReference type="SUPFAM" id="SSF64288">
    <property type="entry name" value="Chorismate lyase-like"/>
    <property type="match status" value="1"/>
</dbReference>
<dbReference type="RefSeq" id="WP_263722074.1">
    <property type="nucleotide sequence ID" value="NZ_JAOWLA010000011.1"/>
</dbReference>
<gene>
    <name evidence="5" type="ORF">OE647_12530</name>
</gene>
<proteinExistence type="predicted"/>
<dbReference type="InterPro" id="IPR036390">
    <property type="entry name" value="WH_DNA-bd_sf"/>
</dbReference>
<evidence type="ECO:0000313" key="6">
    <source>
        <dbReference type="Proteomes" id="UP001652503"/>
    </source>
</evidence>
<dbReference type="InterPro" id="IPR000524">
    <property type="entry name" value="Tscrpt_reg_HTH_GntR"/>
</dbReference>
<evidence type="ECO:0000259" key="4">
    <source>
        <dbReference type="PROSITE" id="PS50949"/>
    </source>
</evidence>